<dbReference type="Proteomes" id="UP000594263">
    <property type="component" value="Unplaced"/>
</dbReference>
<evidence type="ECO:0000256" key="5">
    <source>
        <dbReference type="ARBA" id="ARBA00023242"/>
    </source>
</evidence>
<evidence type="ECO:0000256" key="2">
    <source>
        <dbReference type="ARBA" id="ARBA00022491"/>
    </source>
</evidence>
<accession>A0A7N0UZU1</accession>
<dbReference type="InterPro" id="IPR006458">
    <property type="entry name" value="Ovate_C"/>
</dbReference>
<dbReference type="GO" id="GO:0045892">
    <property type="term" value="P:negative regulation of DNA-templated transcription"/>
    <property type="evidence" value="ECO:0007669"/>
    <property type="project" value="UniProtKB-UniRule"/>
</dbReference>
<feature type="domain" description="OVATE" evidence="8">
    <location>
        <begin position="197"/>
        <end position="256"/>
    </location>
</feature>
<keyword evidence="2 6" id="KW-0678">Repressor</keyword>
<dbReference type="Pfam" id="PF25111">
    <property type="entry name" value="AtTam9"/>
    <property type="match status" value="1"/>
</dbReference>
<dbReference type="AlphaFoldDB" id="A0A7N0UZU1"/>
<dbReference type="EnsemblPlants" id="Kaladp0093s0142.1.v1.1">
    <property type="protein sequence ID" value="Kaladp0093s0142.1.v1.1"/>
    <property type="gene ID" value="Kaladp0093s0142.v1.1"/>
</dbReference>
<dbReference type="InterPro" id="IPR038933">
    <property type="entry name" value="Ovate"/>
</dbReference>
<dbReference type="InterPro" id="IPR056895">
    <property type="entry name" value="AtTam9"/>
</dbReference>
<evidence type="ECO:0000313" key="10">
    <source>
        <dbReference type="Proteomes" id="UP000594263"/>
    </source>
</evidence>
<evidence type="ECO:0000256" key="4">
    <source>
        <dbReference type="ARBA" id="ARBA00023163"/>
    </source>
</evidence>
<comment type="function">
    <text evidence="6">Transcriptional repressor that regulates multiple aspects of plant growth and development.</text>
</comment>
<evidence type="ECO:0000259" key="8">
    <source>
        <dbReference type="PROSITE" id="PS51754"/>
    </source>
</evidence>
<evidence type="ECO:0000256" key="3">
    <source>
        <dbReference type="ARBA" id="ARBA00023015"/>
    </source>
</evidence>
<dbReference type="GO" id="GO:0005634">
    <property type="term" value="C:nucleus"/>
    <property type="evidence" value="ECO:0007669"/>
    <property type="project" value="UniProtKB-SubCell"/>
</dbReference>
<sequence length="290" mass="32875">MGNKPAKTTHHPEKKDQVLVKVVPPLDRAYVYWLTRDLERIHRFTPKKQQPVKPPDHCIEFMRLHGWLDLNLDDPDLAHLFKRKGIIRSLFTPKYSCGCSNPKLTDIINPKPKPKVSAHHHQMMLLNPLSSSSGSWERNGSTSRDQDDEPEEDYTSTTFSLTSAASSSEESGHQHPNTPSKAAPPLPLAVLGDSIAVEKHSVNPYDDFQLSILQMIVQKRIYLKSDLQELLNCFLRLNSPLHHHTIIKAFTDLLHNTASHAARNINAQPHRSESTPDLQMSTEQLKRCST</sequence>
<name>A0A7N0UZU1_KALFE</name>
<dbReference type="Gramene" id="Kaladp0093s0142.1.v1.1">
    <property type="protein sequence ID" value="Kaladp0093s0142.1.v1.1"/>
    <property type="gene ID" value="Kaladp0093s0142.v1.1"/>
</dbReference>
<dbReference type="PANTHER" id="PTHR33057:SF138">
    <property type="entry name" value="TRANSCRIPTION REPRESSOR OFP10"/>
    <property type="match status" value="1"/>
</dbReference>
<dbReference type="Pfam" id="PF04844">
    <property type="entry name" value="Ovate"/>
    <property type="match status" value="1"/>
</dbReference>
<keyword evidence="4 6" id="KW-0804">Transcription</keyword>
<keyword evidence="10" id="KW-1185">Reference proteome</keyword>
<evidence type="ECO:0000313" key="9">
    <source>
        <dbReference type="EnsemblPlants" id="Kaladp0093s0142.1.v1.1"/>
    </source>
</evidence>
<dbReference type="PANTHER" id="PTHR33057">
    <property type="entry name" value="TRANSCRIPTION REPRESSOR OFP7-RELATED"/>
    <property type="match status" value="1"/>
</dbReference>
<evidence type="ECO:0000256" key="6">
    <source>
        <dbReference type="RuleBase" id="RU367028"/>
    </source>
</evidence>
<feature type="compositionally biased region" description="Low complexity" evidence="7">
    <location>
        <begin position="155"/>
        <end position="169"/>
    </location>
</feature>
<evidence type="ECO:0000256" key="1">
    <source>
        <dbReference type="ARBA" id="ARBA00004123"/>
    </source>
</evidence>
<feature type="compositionally biased region" description="Low complexity" evidence="7">
    <location>
        <begin position="130"/>
        <end position="143"/>
    </location>
</feature>
<evidence type="ECO:0000256" key="7">
    <source>
        <dbReference type="SAM" id="MobiDB-lite"/>
    </source>
</evidence>
<keyword evidence="3 6" id="KW-0805">Transcription regulation</keyword>
<proteinExistence type="predicted"/>
<keyword evidence="5 6" id="KW-0539">Nucleus</keyword>
<organism evidence="9 10">
    <name type="scientific">Kalanchoe fedtschenkoi</name>
    <name type="common">Lavender scallops</name>
    <name type="synonym">South American air plant</name>
    <dbReference type="NCBI Taxonomy" id="63787"/>
    <lineage>
        <taxon>Eukaryota</taxon>
        <taxon>Viridiplantae</taxon>
        <taxon>Streptophyta</taxon>
        <taxon>Embryophyta</taxon>
        <taxon>Tracheophyta</taxon>
        <taxon>Spermatophyta</taxon>
        <taxon>Magnoliopsida</taxon>
        <taxon>eudicotyledons</taxon>
        <taxon>Gunneridae</taxon>
        <taxon>Pentapetalae</taxon>
        <taxon>Saxifragales</taxon>
        <taxon>Crassulaceae</taxon>
        <taxon>Kalanchoe</taxon>
    </lineage>
</organism>
<dbReference type="PROSITE" id="PS51754">
    <property type="entry name" value="OVATE"/>
    <property type="match status" value="1"/>
</dbReference>
<comment type="subcellular location">
    <subcellularLocation>
        <location evidence="1 6">Nucleus</location>
    </subcellularLocation>
</comment>
<dbReference type="NCBIfam" id="TIGR01568">
    <property type="entry name" value="A_thal_3678"/>
    <property type="match status" value="1"/>
</dbReference>
<protein>
    <recommendedName>
        <fullName evidence="6">Transcription repressor</fullName>
    </recommendedName>
    <alternativeName>
        <fullName evidence="6">Ovate family protein</fullName>
    </alternativeName>
</protein>
<feature type="region of interest" description="Disordered" evidence="7">
    <location>
        <begin position="128"/>
        <end position="186"/>
    </location>
</feature>
<reference evidence="9" key="1">
    <citation type="submission" date="2021-01" db="UniProtKB">
        <authorList>
            <consortium name="EnsemblPlants"/>
        </authorList>
    </citation>
    <scope>IDENTIFICATION</scope>
</reference>
<feature type="region of interest" description="Disordered" evidence="7">
    <location>
        <begin position="264"/>
        <end position="290"/>
    </location>
</feature>